<gene>
    <name evidence="3" type="ORF">STSU_025665</name>
</gene>
<keyword evidence="4" id="KW-1185">Reference proteome</keyword>
<feature type="region of interest" description="Disordered" evidence="1">
    <location>
        <begin position="1"/>
        <end position="37"/>
    </location>
</feature>
<dbReference type="PANTHER" id="PTHR34180:SF1">
    <property type="entry name" value="BETA-ALANYL-DOPAMINE_CARCININE HYDROLASE"/>
    <property type="match status" value="1"/>
</dbReference>
<organism evidence="3 4">
    <name type="scientific">Streptomyces tsukubensis (strain DSM 42081 / NBRC 108919 / NRRL 18488 / 9993)</name>
    <dbReference type="NCBI Taxonomy" id="1114943"/>
    <lineage>
        <taxon>Bacteria</taxon>
        <taxon>Bacillati</taxon>
        <taxon>Actinomycetota</taxon>
        <taxon>Actinomycetes</taxon>
        <taxon>Kitasatosporales</taxon>
        <taxon>Streptomycetaceae</taxon>
        <taxon>Streptomyces</taxon>
    </lineage>
</organism>
<dbReference type="Gene3D" id="1.10.10.2120">
    <property type="match status" value="1"/>
</dbReference>
<dbReference type="NCBIfam" id="NF040521">
    <property type="entry name" value="C45_proenzyme"/>
    <property type="match status" value="1"/>
</dbReference>
<dbReference type="InterPro" id="IPR047794">
    <property type="entry name" value="C45_proenzyme-like"/>
</dbReference>
<feature type="compositionally biased region" description="Pro residues" evidence="1">
    <location>
        <begin position="1"/>
        <end position="11"/>
    </location>
</feature>
<accession>I2MXI4</accession>
<sequence length="386" mass="41704">MTAEPPNPARAPGPASAEPPLVRTSGSPRGRGRQYGAAARERVQLSLENYERMYAHFAEVDWRTATALAETFVPVIEEFNADHLEEMAGIADGAGVSFTDVLALNLRTEILFSARARTAGAPPAECTAFTDLRGPEPIVGQNWDWQPFAHRTIVILQTEPTNGPRWVSVVEAGLLAKFGMNSAGLTVLTNALVSSVDQGRPGVPYHLLLRALLESESMAAAEETLRSANRSSSANYLLAAEGRAVDLEARPGGPAELARRAITPGTLYVHTNHFTSPETAFGTPAADHGPDVFPDTHARHTRATTLARAMPYPSVAAWQEVLRDHDNHPESICCHPDPAAAEPNRSSTVASTIVEPDRRTMHLTLGNPCTTARVTYAYRDFFKGRG</sequence>
<dbReference type="Pfam" id="PF03417">
    <property type="entry name" value="AAT"/>
    <property type="match status" value="1"/>
</dbReference>
<dbReference type="AlphaFoldDB" id="I2MXI4"/>
<dbReference type="RefSeq" id="WP_006349559.1">
    <property type="nucleotide sequence ID" value="NZ_CP029159.1"/>
</dbReference>
<dbReference type="PANTHER" id="PTHR34180">
    <property type="entry name" value="PEPTIDASE C45"/>
    <property type="match status" value="1"/>
</dbReference>
<dbReference type="InterPro" id="IPR005079">
    <property type="entry name" value="Peptidase_C45_hydrolase"/>
</dbReference>
<dbReference type="Gene3D" id="3.60.60.10">
    <property type="entry name" value="Penicillin V Acylase, Chain A"/>
    <property type="match status" value="1"/>
</dbReference>
<evidence type="ECO:0000259" key="2">
    <source>
        <dbReference type="Pfam" id="PF03417"/>
    </source>
</evidence>
<reference evidence="3 4" key="1">
    <citation type="journal article" date="2012" name="J. Bacteriol.">
        <title>Draft genome of Streptomyces tsukubaensis NRRL 18488, the producer of the clinically important immunosuppressant tacrolimus (FK506).</title>
        <authorList>
            <person name="Barreiro C."/>
            <person name="Prieto C."/>
            <person name="Sola-Landa A."/>
            <person name="Solera E."/>
            <person name="Martinez-Castro M."/>
            <person name="Perez-Redondo R."/>
            <person name="Garcia-Estrada C."/>
            <person name="Aparicio J.F."/>
            <person name="Fernandez-Martinez L.T."/>
            <person name="Santos-Aberturas J."/>
            <person name="Salehi-Najafabadi Z."/>
            <person name="Rodriguez-Garcia A."/>
            <person name="Tauch A."/>
            <person name="Martin J.F."/>
        </authorList>
    </citation>
    <scope>NUCLEOTIDE SEQUENCE [LARGE SCALE GENOMIC DNA]</scope>
    <source>
        <strain evidence="4">DSM 42081 / NBRC 108919 / NRRL 18488 / 9993</strain>
    </source>
</reference>
<evidence type="ECO:0000313" key="4">
    <source>
        <dbReference type="Proteomes" id="UP000005940"/>
    </source>
</evidence>
<protein>
    <submittedName>
        <fullName evidence="3">Peptidase C45</fullName>
    </submittedName>
</protein>
<dbReference type="Proteomes" id="UP000005940">
    <property type="component" value="Chromosome"/>
</dbReference>
<feature type="domain" description="Peptidase C45 hydrolase" evidence="2">
    <location>
        <begin position="137"/>
        <end position="368"/>
    </location>
</feature>
<proteinExistence type="predicted"/>
<name>I2MXI4_STRT9</name>
<dbReference type="InterPro" id="IPR047801">
    <property type="entry name" value="Peptidase_C45"/>
</dbReference>
<evidence type="ECO:0000256" key="1">
    <source>
        <dbReference type="SAM" id="MobiDB-lite"/>
    </source>
</evidence>
<evidence type="ECO:0000313" key="3">
    <source>
        <dbReference type="EMBL" id="QKM70015.1"/>
    </source>
</evidence>
<dbReference type="EMBL" id="CP029159">
    <property type="protein sequence ID" value="QKM70015.1"/>
    <property type="molecule type" value="Genomic_DNA"/>
</dbReference>